<evidence type="ECO:0000313" key="2">
    <source>
        <dbReference type="EMBL" id="THX06716.1"/>
    </source>
</evidence>
<dbReference type="PROSITE" id="PS50097">
    <property type="entry name" value="BTB"/>
    <property type="match status" value="1"/>
</dbReference>
<dbReference type="Gene3D" id="3.30.710.10">
    <property type="entry name" value="Potassium Channel Kv1.1, Chain A"/>
    <property type="match status" value="1"/>
</dbReference>
<gene>
    <name evidence="2" type="ORF">D6D13_06437</name>
</gene>
<dbReference type="EMBL" id="QZAS01000022">
    <property type="protein sequence ID" value="THX06716.1"/>
    <property type="molecule type" value="Genomic_DNA"/>
</dbReference>
<organism evidence="2">
    <name type="scientific">Aureobasidium pullulans</name>
    <name type="common">Black yeast</name>
    <name type="synonym">Pullularia pullulans</name>
    <dbReference type="NCBI Taxonomy" id="5580"/>
    <lineage>
        <taxon>Eukaryota</taxon>
        <taxon>Fungi</taxon>
        <taxon>Dikarya</taxon>
        <taxon>Ascomycota</taxon>
        <taxon>Pezizomycotina</taxon>
        <taxon>Dothideomycetes</taxon>
        <taxon>Dothideomycetidae</taxon>
        <taxon>Dothideales</taxon>
        <taxon>Saccotheciaceae</taxon>
        <taxon>Aureobasidium</taxon>
    </lineage>
</organism>
<sequence length="327" mass="36894">MSTPAESLACLKYRPTFPNFWQDDDAPMCFVQSFNALPDYRNVSFEEQRLKDTGPAPPMTIGSFGLLSVTALKTIKAAFSGPQNSRIDLAMGVISPALPVITIRSGKDKDTTDFGIHKNVLEHRSPYFKALLQADKPIKSEEAMDNKVETIFHLKEDPAACKLYIEWIYSGYIWQRPQSPDLAIEGFETLVKAYILGEKLLDHKFQNAIIDSLLARVTSEGRLALTLPTIIYNGTKPTSPIRRLLVDLYLWYGHKDWLTKEVVGDHSHTLFTTDLSIALLERQSQSPLIKDRCPVFDHCRYHDHAGEKSCVAGETTLHPWETEQKGV</sequence>
<dbReference type="AlphaFoldDB" id="A0A4S9CHT6"/>
<comment type="caution">
    <text evidence="2">The sequence shown here is derived from an EMBL/GenBank/DDBJ whole genome shotgun (WGS) entry which is preliminary data.</text>
</comment>
<dbReference type="InterPro" id="IPR000210">
    <property type="entry name" value="BTB/POZ_dom"/>
</dbReference>
<proteinExistence type="predicted"/>
<accession>A0A4S9CHT6</accession>
<dbReference type="Pfam" id="PF00651">
    <property type="entry name" value="BTB"/>
    <property type="match status" value="1"/>
</dbReference>
<dbReference type="PANTHER" id="PTHR47843">
    <property type="entry name" value="BTB DOMAIN-CONTAINING PROTEIN-RELATED"/>
    <property type="match status" value="1"/>
</dbReference>
<dbReference type="InterPro" id="IPR011333">
    <property type="entry name" value="SKP1/BTB/POZ_sf"/>
</dbReference>
<protein>
    <recommendedName>
        <fullName evidence="1">BTB domain-containing protein</fullName>
    </recommendedName>
</protein>
<feature type="domain" description="BTB" evidence="1">
    <location>
        <begin position="99"/>
        <end position="177"/>
    </location>
</feature>
<dbReference type="PANTHER" id="PTHR47843:SF2">
    <property type="entry name" value="BTB DOMAIN-CONTAINING PROTEIN"/>
    <property type="match status" value="1"/>
</dbReference>
<name>A0A4S9CHT6_AURPU</name>
<evidence type="ECO:0000259" key="1">
    <source>
        <dbReference type="PROSITE" id="PS50097"/>
    </source>
</evidence>
<dbReference type="SUPFAM" id="SSF54695">
    <property type="entry name" value="POZ domain"/>
    <property type="match status" value="1"/>
</dbReference>
<reference evidence="2" key="1">
    <citation type="submission" date="2018-10" db="EMBL/GenBank/DDBJ databases">
        <title>Fifty Aureobasidium pullulans genomes reveal a recombining polyextremotolerant generalist.</title>
        <authorList>
            <person name="Gostincar C."/>
            <person name="Turk M."/>
            <person name="Zajc J."/>
            <person name="Gunde-Cimerman N."/>
        </authorList>
    </citation>
    <scope>NUCLEOTIDE SEQUENCE [LARGE SCALE GENOMIC DNA]</scope>
    <source>
        <strain evidence="2">EXF-10085</strain>
    </source>
</reference>
<dbReference type="CDD" id="cd18186">
    <property type="entry name" value="BTB_POZ_ZBTB_KLHL-like"/>
    <property type="match status" value="1"/>
</dbReference>